<dbReference type="AlphaFoldDB" id="A0AAD7SIN7"/>
<protein>
    <submittedName>
        <fullName evidence="2">Uncharacterized protein</fullName>
    </submittedName>
</protein>
<dbReference type="Proteomes" id="UP001221898">
    <property type="component" value="Unassembled WGS sequence"/>
</dbReference>
<dbReference type="EMBL" id="JAINUG010000060">
    <property type="protein sequence ID" value="KAJ8403023.1"/>
    <property type="molecule type" value="Genomic_DNA"/>
</dbReference>
<sequence>MGKQWFFLPTLSLKLRFVESVEQSLRFPKCPGEWLSGIRTGNDFTYATRKSSSYPAVSKFASQLTNVAFPCYPYVPKEDRGSKHVLCRVLPNNAGRIRYTSRTGIYPAIPGSGRRRHLHNLRGEGARNAPEVRGPAVTVTRCEGGGASLALKRSFQRMPLR</sequence>
<comment type="caution">
    <text evidence="2">The sequence shown here is derived from an EMBL/GenBank/DDBJ whole genome shotgun (WGS) entry which is preliminary data.</text>
</comment>
<organism evidence="2 3">
    <name type="scientific">Aldrovandia affinis</name>
    <dbReference type="NCBI Taxonomy" id="143900"/>
    <lineage>
        <taxon>Eukaryota</taxon>
        <taxon>Metazoa</taxon>
        <taxon>Chordata</taxon>
        <taxon>Craniata</taxon>
        <taxon>Vertebrata</taxon>
        <taxon>Euteleostomi</taxon>
        <taxon>Actinopterygii</taxon>
        <taxon>Neopterygii</taxon>
        <taxon>Teleostei</taxon>
        <taxon>Notacanthiformes</taxon>
        <taxon>Halosauridae</taxon>
        <taxon>Aldrovandia</taxon>
    </lineage>
</organism>
<keyword evidence="1" id="KW-0732">Signal</keyword>
<name>A0AAD7SIN7_9TELE</name>
<reference evidence="2" key="1">
    <citation type="journal article" date="2023" name="Science">
        <title>Genome structures resolve the early diversification of teleost fishes.</title>
        <authorList>
            <person name="Parey E."/>
            <person name="Louis A."/>
            <person name="Montfort J."/>
            <person name="Bouchez O."/>
            <person name="Roques C."/>
            <person name="Iampietro C."/>
            <person name="Lluch J."/>
            <person name="Castinel A."/>
            <person name="Donnadieu C."/>
            <person name="Desvignes T."/>
            <person name="Floi Bucao C."/>
            <person name="Jouanno E."/>
            <person name="Wen M."/>
            <person name="Mejri S."/>
            <person name="Dirks R."/>
            <person name="Jansen H."/>
            <person name="Henkel C."/>
            <person name="Chen W.J."/>
            <person name="Zahm M."/>
            <person name="Cabau C."/>
            <person name="Klopp C."/>
            <person name="Thompson A.W."/>
            <person name="Robinson-Rechavi M."/>
            <person name="Braasch I."/>
            <person name="Lecointre G."/>
            <person name="Bobe J."/>
            <person name="Postlethwait J.H."/>
            <person name="Berthelot C."/>
            <person name="Roest Crollius H."/>
            <person name="Guiguen Y."/>
        </authorList>
    </citation>
    <scope>NUCLEOTIDE SEQUENCE</scope>
    <source>
        <strain evidence="2">NC1722</strain>
    </source>
</reference>
<keyword evidence="3" id="KW-1185">Reference proteome</keyword>
<gene>
    <name evidence="2" type="ORF">AAFF_G00359390</name>
</gene>
<evidence type="ECO:0000313" key="2">
    <source>
        <dbReference type="EMBL" id="KAJ8403023.1"/>
    </source>
</evidence>
<evidence type="ECO:0000313" key="3">
    <source>
        <dbReference type="Proteomes" id="UP001221898"/>
    </source>
</evidence>
<feature type="chain" id="PRO_5042029415" evidence="1">
    <location>
        <begin position="21"/>
        <end position="161"/>
    </location>
</feature>
<proteinExistence type="predicted"/>
<accession>A0AAD7SIN7</accession>
<feature type="signal peptide" evidence="1">
    <location>
        <begin position="1"/>
        <end position="20"/>
    </location>
</feature>
<evidence type="ECO:0000256" key="1">
    <source>
        <dbReference type="SAM" id="SignalP"/>
    </source>
</evidence>